<feature type="compositionally biased region" description="Pro residues" evidence="1">
    <location>
        <begin position="214"/>
        <end position="229"/>
    </location>
</feature>
<feature type="compositionally biased region" description="Low complexity" evidence="1">
    <location>
        <begin position="684"/>
        <end position="696"/>
    </location>
</feature>
<comment type="caution">
    <text evidence="2">The sequence shown here is derived from an EMBL/GenBank/DDBJ whole genome shotgun (WGS) entry which is preliminary data.</text>
</comment>
<feature type="compositionally biased region" description="Polar residues" evidence="1">
    <location>
        <begin position="664"/>
        <end position="677"/>
    </location>
</feature>
<dbReference type="OrthoDB" id="3011919at2759"/>
<evidence type="ECO:0000256" key="1">
    <source>
        <dbReference type="SAM" id="MobiDB-lite"/>
    </source>
</evidence>
<feature type="compositionally biased region" description="Pro residues" evidence="1">
    <location>
        <begin position="536"/>
        <end position="548"/>
    </location>
</feature>
<proteinExistence type="predicted"/>
<feature type="compositionally biased region" description="Low complexity" evidence="1">
    <location>
        <begin position="620"/>
        <end position="663"/>
    </location>
</feature>
<accession>A0A8H5FIP3</accession>
<gene>
    <name evidence="2" type="ORF">D9758_012845</name>
</gene>
<feature type="compositionally biased region" description="Low complexity" evidence="1">
    <location>
        <begin position="515"/>
        <end position="535"/>
    </location>
</feature>
<evidence type="ECO:0000313" key="3">
    <source>
        <dbReference type="Proteomes" id="UP000559256"/>
    </source>
</evidence>
<dbReference type="Proteomes" id="UP000559256">
    <property type="component" value="Unassembled WGS sequence"/>
</dbReference>
<feature type="compositionally biased region" description="Low complexity" evidence="1">
    <location>
        <begin position="204"/>
        <end position="213"/>
    </location>
</feature>
<evidence type="ECO:0000313" key="2">
    <source>
        <dbReference type="EMBL" id="KAF5338234.1"/>
    </source>
</evidence>
<sequence>MSSSTFSLSDFAELVSSALDYDKDLPLSLSDHAAKLLQHPPSVGHSVGHSPKVIRKIKSLLLRSTTSRHFDAPSPSPPHHLPNLPIQKVSLLDETADALFMPYLPLASRHEMGMSFIFSKSSQPSTPIAEVDASCSSCSSESAYPPTPPRSPSIRLSSISSTVSSHWRSSSCDATISPSDEKDPFVKGQVEVILQSPSANAKTLPSRLSSSKRPPLPPPSCPLPSPPASPQNRSAEDWTLNLPHTDSCSSESEELIRRSKALTKASSIAIPVPIEKKPRKKQLQKKKPQPEPAGRSQPQSSFEVARVIDQFPPIPSSAKIVRSPSVPPAIPLPAIPDDPGVDGALAVDGLSQRRFPRKPAPEYVASSVSSRESGTSAGPRSSRSVPSLRPMRSVPPSSYSAKSTQSNSVRSVRSVSSSTLVSSNSSVGSASNFSLGSSLALPIHHPPATAQGNAHIGRHRMVLDSVTGLPVAANNVPLLPPTAGLINQAHSERPQQLSEATKAKLRARTLSRPKTSASTSSSASGSSVASGVAAPAAPPPSIPLPPIPSQVQPPSVMISKSNSIIQALVVEIQAHIPTSVSPITPPSSTSDDARSILRPTSTLPTTKSSIERPSRPSPLMPTSTSSSSATPVPSSPASPGINGSIPISSSSSPSPSILSQSLSRTNSSKSISTNSPPTHAVRVPSSPLSPSRWSATSISSSISSVDKLALEELKELKKMHLEEIPAFDLVPKGLREDPLDPEKTPIPSPVTPTFVRSFTYPSRPASTQPLVIKKVPLKGDGEDSRSRKARTRCGTPMGGWLAPLSSSAPAATSFVTPRSGAMKAEAEVERVGVVGGVKVGCRSRGGMGTRRELEQL</sequence>
<feature type="region of interest" description="Disordered" evidence="1">
    <location>
        <begin position="777"/>
        <end position="800"/>
    </location>
</feature>
<reference evidence="2 3" key="1">
    <citation type="journal article" date="2020" name="ISME J.">
        <title>Uncovering the hidden diversity of litter-decomposition mechanisms in mushroom-forming fungi.</title>
        <authorList>
            <person name="Floudas D."/>
            <person name="Bentzer J."/>
            <person name="Ahren D."/>
            <person name="Johansson T."/>
            <person name="Persson P."/>
            <person name="Tunlid A."/>
        </authorList>
    </citation>
    <scope>NUCLEOTIDE SEQUENCE [LARGE SCALE GENOMIC DNA]</scope>
    <source>
        <strain evidence="2 3">CBS 291.85</strain>
    </source>
</reference>
<feature type="region of interest" description="Disordered" evidence="1">
    <location>
        <begin position="490"/>
        <end position="553"/>
    </location>
</feature>
<dbReference type="AlphaFoldDB" id="A0A8H5FIP3"/>
<name>A0A8H5FIP3_9AGAR</name>
<feature type="compositionally biased region" description="Polar residues" evidence="1">
    <location>
        <begin position="366"/>
        <end position="378"/>
    </location>
</feature>
<feature type="region of interest" description="Disordered" evidence="1">
    <location>
        <begin position="579"/>
        <end position="696"/>
    </location>
</feature>
<feature type="compositionally biased region" description="Polar residues" evidence="1">
    <location>
        <begin position="598"/>
        <end position="608"/>
    </location>
</feature>
<feature type="compositionally biased region" description="Low complexity" evidence="1">
    <location>
        <begin position="579"/>
        <end position="590"/>
    </location>
</feature>
<protein>
    <submittedName>
        <fullName evidence="2">Uncharacterized protein</fullName>
    </submittedName>
</protein>
<feature type="compositionally biased region" description="Low complexity" evidence="1">
    <location>
        <begin position="379"/>
        <end position="411"/>
    </location>
</feature>
<feature type="compositionally biased region" description="Pro residues" evidence="1">
    <location>
        <begin position="325"/>
        <end position="336"/>
    </location>
</feature>
<organism evidence="2 3">
    <name type="scientific">Tetrapyrgos nigripes</name>
    <dbReference type="NCBI Taxonomy" id="182062"/>
    <lineage>
        <taxon>Eukaryota</taxon>
        <taxon>Fungi</taxon>
        <taxon>Dikarya</taxon>
        <taxon>Basidiomycota</taxon>
        <taxon>Agaricomycotina</taxon>
        <taxon>Agaricomycetes</taxon>
        <taxon>Agaricomycetidae</taxon>
        <taxon>Agaricales</taxon>
        <taxon>Marasmiineae</taxon>
        <taxon>Marasmiaceae</taxon>
        <taxon>Tetrapyrgos</taxon>
    </lineage>
</organism>
<feature type="compositionally biased region" description="Basic and acidic residues" evidence="1">
    <location>
        <begin position="777"/>
        <end position="786"/>
    </location>
</feature>
<dbReference type="EMBL" id="JAACJM010000198">
    <property type="protein sequence ID" value="KAF5338234.1"/>
    <property type="molecule type" value="Genomic_DNA"/>
</dbReference>
<feature type="compositionally biased region" description="Basic residues" evidence="1">
    <location>
        <begin position="277"/>
        <end position="287"/>
    </location>
</feature>
<keyword evidence="3" id="KW-1185">Reference proteome</keyword>
<feature type="region of interest" description="Disordered" evidence="1">
    <location>
        <begin position="196"/>
        <end position="411"/>
    </location>
</feature>